<proteinExistence type="predicted"/>
<dbReference type="PROSITE" id="PS51144">
    <property type="entry name" value="ALPHA_CA_2"/>
    <property type="match status" value="1"/>
</dbReference>
<accession>A0A0N1IQY0</accession>
<reference evidence="2 3" key="1">
    <citation type="journal article" date="2015" name="Nat. Commun.">
        <title>Outbred genome sequencing and CRISPR/Cas9 gene editing in butterflies.</title>
        <authorList>
            <person name="Li X."/>
            <person name="Fan D."/>
            <person name="Zhang W."/>
            <person name="Liu G."/>
            <person name="Zhang L."/>
            <person name="Zhao L."/>
            <person name="Fang X."/>
            <person name="Chen L."/>
            <person name="Dong Y."/>
            <person name="Chen Y."/>
            <person name="Ding Y."/>
            <person name="Zhao R."/>
            <person name="Feng M."/>
            <person name="Zhu Y."/>
            <person name="Feng Y."/>
            <person name="Jiang X."/>
            <person name="Zhu D."/>
            <person name="Xiang H."/>
            <person name="Feng X."/>
            <person name="Li S."/>
            <person name="Wang J."/>
            <person name="Zhang G."/>
            <person name="Kronforst M.R."/>
            <person name="Wang W."/>
        </authorList>
    </citation>
    <scope>NUCLEOTIDE SEQUENCE [LARGE SCALE GENOMIC DNA]</scope>
    <source>
        <strain evidence="2">Ya'a_city_454_Pm</strain>
        <tissue evidence="2">Whole body</tissue>
    </source>
</reference>
<dbReference type="SUPFAM" id="SSF51069">
    <property type="entry name" value="Carbonic anhydrase"/>
    <property type="match status" value="1"/>
</dbReference>
<comment type="caution">
    <text evidence="2">The sequence shown here is derived from an EMBL/GenBank/DDBJ whole genome shotgun (WGS) entry which is preliminary data.</text>
</comment>
<organism evidence="2 3">
    <name type="scientific">Papilio machaon</name>
    <name type="common">Old World swallowtail butterfly</name>
    <dbReference type="NCBI Taxonomy" id="76193"/>
    <lineage>
        <taxon>Eukaryota</taxon>
        <taxon>Metazoa</taxon>
        <taxon>Ecdysozoa</taxon>
        <taxon>Arthropoda</taxon>
        <taxon>Hexapoda</taxon>
        <taxon>Insecta</taxon>
        <taxon>Pterygota</taxon>
        <taxon>Neoptera</taxon>
        <taxon>Endopterygota</taxon>
        <taxon>Lepidoptera</taxon>
        <taxon>Glossata</taxon>
        <taxon>Ditrysia</taxon>
        <taxon>Papilionoidea</taxon>
        <taxon>Papilionidae</taxon>
        <taxon>Papilioninae</taxon>
        <taxon>Papilio</taxon>
    </lineage>
</organism>
<name>A0A0N1IQY0_PAPMA</name>
<gene>
    <name evidence="2" type="ORF">RR48_00634</name>
</gene>
<dbReference type="Proteomes" id="UP000053240">
    <property type="component" value="Unassembled WGS sequence"/>
</dbReference>
<dbReference type="InterPro" id="IPR036398">
    <property type="entry name" value="CA_dom_sf"/>
</dbReference>
<evidence type="ECO:0000313" key="2">
    <source>
        <dbReference type="EMBL" id="KPJ21645.1"/>
    </source>
</evidence>
<evidence type="ECO:0000259" key="1">
    <source>
        <dbReference type="PROSITE" id="PS51144"/>
    </source>
</evidence>
<keyword evidence="3" id="KW-1185">Reference proteome</keyword>
<protein>
    <recommendedName>
        <fullName evidence="1">Alpha-carbonic anhydrase domain-containing protein</fullName>
    </recommendedName>
</protein>
<dbReference type="Gene3D" id="3.10.200.10">
    <property type="entry name" value="Alpha carbonic anhydrase"/>
    <property type="match status" value="1"/>
</dbReference>
<dbReference type="InterPro" id="IPR001148">
    <property type="entry name" value="CA_dom"/>
</dbReference>
<dbReference type="EMBL" id="LADJ01063790">
    <property type="protein sequence ID" value="KPJ21645.1"/>
    <property type="molecule type" value="Genomic_DNA"/>
</dbReference>
<sequence length="81" mass="9710">MCNEVVTWILFPEHIYMTEAQYNLLEKLREGHYNYRSLQPVVRQTVFQPPSDFFMEPQIVTSLKNALISVVNFFTNVTRYY</sequence>
<evidence type="ECO:0000313" key="3">
    <source>
        <dbReference type="Proteomes" id="UP000053240"/>
    </source>
</evidence>
<dbReference type="InParanoid" id="A0A0N1IQY0"/>
<dbReference type="AlphaFoldDB" id="A0A0N1IQY0"/>
<feature type="domain" description="Alpha-carbonic anhydrase" evidence="1">
    <location>
        <begin position="1"/>
        <end position="50"/>
    </location>
</feature>